<dbReference type="Proteomes" id="UP001465426">
    <property type="component" value="Unassembled WGS sequence"/>
</dbReference>
<comment type="similarity">
    <text evidence="3 6">Belongs to the NifD/NifK/NifE/NifN family.</text>
</comment>
<evidence type="ECO:0000256" key="5">
    <source>
        <dbReference type="ARBA" id="ARBA00023231"/>
    </source>
</evidence>
<dbReference type="InterPro" id="IPR005975">
    <property type="entry name" value="Nase_Mo-Fe_CF"/>
</dbReference>
<name>A0ABV1F361_9BACI</name>
<dbReference type="InterPro" id="IPR000318">
    <property type="entry name" value="Nase_comp1_CS"/>
</dbReference>
<gene>
    <name evidence="8" type="primary">nifN</name>
    <name evidence="8" type="ORF">WMO63_16410</name>
</gene>
<evidence type="ECO:0000313" key="9">
    <source>
        <dbReference type="Proteomes" id="UP001465426"/>
    </source>
</evidence>
<comment type="caution">
    <text evidence="8">The sequence shown here is derived from an EMBL/GenBank/DDBJ whole genome shotgun (WGS) entry which is preliminary data.</text>
</comment>
<keyword evidence="9" id="KW-1185">Reference proteome</keyword>
<dbReference type="PANTHER" id="PTHR33712">
    <property type="entry name" value="LIGHT-INDEPENDENT PROTOCHLOROPHYLLIDE REDUCTASE SUBUNIT B"/>
    <property type="match status" value="1"/>
</dbReference>
<dbReference type="RefSeq" id="WP_235249581.1">
    <property type="nucleotide sequence ID" value="NZ_JBBMFN010000046.1"/>
</dbReference>
<keyword evidence="5 6" id="KW-0535">Nitrogen fixation</keyword>
<dbReference type="InterPro" id="IPR000510">
    <property type="entry name" value="Nase/OxRdtase_comp1"/>
</dbReference>
<comment type="function">
    <text evidence="1">This protein may play a role in the biosynthesis of the prosthetic group of nitrogenase (FeMo cofactor).</text>
</comment>
<evidence type="ECO:0000313" key="8">
    <source>
        <dbReference type="EMBL" id="MEQ2467240.1"/>
    </source>
</evidence>
<protein>
    <recommendedName>
        <fullName evidence="4">Nitrogenase iron-molybdenum cofactor biosynthesis protein NifN</fullName>
    </recommendedName>
</protein>
<evidence type="ECO:0000256" key="3">
    <source>
        <dbReference type="ARBA" id="ARBA00011002"/>
    </source>
</evidence>
<sequence>MTIVKLDKKLAINPLKVSQTLGGVLALQGLFRAIPLVHGSQGCAAFIKALMTQHYREPVSIQTTALQEMNIIFGGERSTIEAMETILNKHHPSLMAVLSTGLTETAGDDLIGNIKNYLKTNEPNCFIFPVALPDFEGSLESGFQLTVEAMIRGLVEQQKFTLPMKKKQNQINLLAGSFLTAGDVMEIKKIIQSFGFSVITAPDISTSLTGSLQKGFSPLSQGGATREQLQGLFESEMTIAVGTSLEKSAQMLEAAAGIPYRLFPSLTGLKANDEFFSFLQSLSGKKGDSFYQWERDNLLDCILDSHFYFSGKKIVIGLEPDHLFSIVNVCKELGGTIDGLVSSFSAKVLSNMEEDIFIGDLDDLETMADNADLWISNSHGEKGADRKNVAFLPIGFPIFHQIGSSLFTSVGYRGTTNLIIKMSNLLM</sequence>
<evidence type="ECO:0000256" key="6">
    <source>
        <dbReference type="RuleBase" id="RU004021"/>
    </source>
</evidence>
<evidence type="ECO:0000256" key="1">
    <source>
        <dbReference type="ARBA" id="ARBA00003171"/>
    </source>
</evidence>
<dbReference type="InterPro" id="IPR050152">
    <property type="entry name" value="ChlB/BchB/BchZ"/>
</dbReference>
<dbReference type="Pfam" id="PF00148">
    <property type="entry name" value="Oxidored_nitro"/>
    <property type="match status" value="1"/>
</dbReference>
<dbReference type="Gene3D" id="3.40.50.1980">
    <property type="entry name" value="Nitrogenase molybdenum iron protein domain"/>
    <property type="match status" value="3"/>
</dbReference>
<reference evidence="8 9" key="1">
    <citation type="submission" date="2024-03" db="EMBL/GenBank/DDBJ databases">
        <title>Human intestinal bacterial collection.</title>
        <authorList>
            <person name="Pauvert C."/>
            <person name="Hitch T.C.A."/>
            <person name="Clavel T."/>
        </authorList>
    </citation>
    <scope>NUCLEOTIDE SEQUENCE [LARGE SCALE GENOMIC DNA]</scope>
    <source>
        <strain evidence="8 9">CLA-SR-H024</strain>
    </source>
</reference>
<accession>A0ABV1F361</accession>
<feature type="domain" description="Nitrogenase/oxidoreductase component 1" evidence="7">
    <location>
        <begin position="18"/>
        <end position="426"/>
    </location>
</feature>
<organism evidence="8 9">
    <name type="scientific">Niallia hominis</name>
    <dbReference type="NCBI Taxonomy" id="3133173"/>
    <lineage>
        <taxon>Bacteria</taxon>
        <taxon>Bacillati</taxon>
        <taxon>Bacillota</taxon>
        <taxon>Bacilli</taxon>
        <taxon>Bacillales</taxon>
        <taxon>Bacillaceae</taxon>
        <taxon>Niallia</taxon>
    </lineage>
</organism>
<dbReference type="PROSITE" id="PS00699">
    <property type="entry name" value="NITROGENASE_1_1"/>
    <property type="match status" value="1"/>
</dbReference>
<evidence type="ECO:0000256" key="2">
    <source>
        <dbReference type="ARBA" id="ARBA00005155"/>
    </source>
</evidence>
<dbReference type="EMBL" id="JBBMFN010000046">
    <property type="protein sequence ID" value="MEQ2467240.1"/>
    <property type="molecule type" value="Genomic_DNA"/>
</dbReference>
<evidence type="ECO:0000259" key="7">
    <source>
        <dbReference type="Pfam" id="PF00148"/>
    </source>
</evidence>
<dbReference type="SUPFAM" id="SSF53807">
    <property type="entry name" value="Helical backbone' metal receptor"/>
    <property type="match status" value="1"/>
</dbReference>
<dbReference type="NCBIfam" id="TIGR01285">
    <property type="entry name" value="nifN"/>
    <property type="match status" value="1"/>
</dbReference>
<evidence type="ECO:0000256" key="4">
    <source>
        <dbReference type="ARBA" id="ARBA00013282"/>
    </source>
</evidence>
<comment type="pathway">
    <text evidence="2">Cofactor biosynthesis; Fe-Mo cofactor biosynthesis.</text>
</comment>
<dbReference type="PANTHER" id="PTHR33712:SF7">
    <property type="entry name" value="LIGHT-INDEPENDENT PROTOCHLOROPHYLLIDE REDUCTASE SUBUNIT B"/>
    <property type="match status" value="1"/>
</dbReference>
<proteinExistence type="inferred from homology"/>